<evidence type="ECO:0000256" key="2">
    <source>
        <dbReference type="ARBA" id="ARBA00023002"/>
    </source>
</evidence>
<protein>
    <submittedName>
        <fullName evidence="3">Tropinone reductase 1</fullName>
    </submittedName>
</protein>
<dbReference type="OrthoDB" id="9806974at2"/>
<name>A0A4S3KWX5_9GAMM</name>
<keyword evidence="4" id="KW-1185">Reference proteome</keyword>
<dbReference type="SUPFAM" id="SSF51735">
    <property type="entry name" value="NAD(P)-binding Rossmann-fold domains"/>
    <property type="match status" value="1"/>
</dbReference>
<dbReference type="InterPro" id="IPR036291">
    <property type="entry name" value="NAD(P)-bd_dom_sf"/>
</dbReference>
<comment type="caution">
    <text evidence="3">The sequence shown here is derived from an EMBL/GenBank/DDBJ whole genome shotgun (WGS) entry which is preliminary data.</text>
</comment>
<dbReference type="InterPro" id="IPR020904">
    <property type="entry name" value="Sc_DH/Rdtase_CS"/>
</dbReference>
<dbReference type="RefSeq" id="WP_123520718.1">
    <property type="nucleotide sequence ID" value="NZ_JBHLWF010000086.1"/>
</dbReference>
<evidence type="ECO:0000313" key="4">
    <source>
        <dbReference type="Proteomes" id="UP000294599"/>
    </source>
</evidence>
<dbReference type="Proteomes" id="UP000294599">
    <property type="component" value="Unassembled WGS sequence"/>
</dbReference>
<dbReference type="PROSITE" id="PS00061">
    <property type="entry name" value="ADH_SHORT"/>
    <property type="match status" value="1"/>
</dbReference>
<dbReference type="GO" id="GO:0016491">
    <property type="term" value="F:oxidoreductase activity"/>
    <property type="evidence" value="ECO:0007669"/>
    <property type="project" value="UniProtKB-KW"/>
</dbReference>
<reference evidence="3 4" key="1">
    <citation type="submission" date="2019-03" db="EMBL/GenBank/DDBJ databases">
        <title>Genomic Encyclopedia of Type Strains, Phase IV (KMG-IV): sequencing the most valuable type-strain genomes for metagenomic binning, comparative biology and taxonomic classification.</title>
        <authorList>
            <person name="Goeker M."/>
        </authorList>
    </citation>
    <scope>NUCLEOTIDE SEQUENCE [LARGE SCALE GENOMIC DNA]</scope>
    <source>
        <strain evidence="3 4">DSM 21944</strain>
    </source>
</reference>
<dbReference type="EMBL" id="SMAF01000009">
    <property type="protein sequence ID" value="TCS98185.1"/>
    <property type="molecule type" value="Genomic_DNA"/>
</dbReference>
<sequence>MTARWRLDGQVALVTGASRGIGLACARELSALGANVLMVARDPDVLEAARAEIAESFTDNPPRSFAADLADGESRLDVLDWLRDLGLAPHILVNNVGDNRSRPTLEYAADELHWLLETNLVSAFEMSRLCQPFLREHGASSIVNVASVSGMTHVRTGSPYGMTKAGLLQLTRNLACEWALDGIRVNAVAPWYIRTDRTRGPLADPAYYDEVIEHTPMRRIGEPEEVAAAVAFLCLPAASYITGECIAVDGGFLRHGF</sequence>
<accession>A0A4S3KWX5</accession>
<comment type="similarity">
    <text evidence="1">Belongs to the short-chain dehydrogenases/reductases (SDR) family.</text>
</comment>
<organism evidence="3 4">
    <name type="scientific">Pseudofulvimonas gallinarii</name>
    <dbReference type="NCBI Taxonomy" id="634155"/>
    <lineage>
        <taxon>Bacteria</taxon>
        <taxon>Pseudomonadati</taxon>
        <taxon>Pseudomonadota</taxon>
        <taxon>Gammaproteobacteria</taxon>
        <taxon>Lysobacterales</taxon>
        <taxon>Rhodanobacteraceae</taxon>
        <taxon>Pseudofulvimonas</taxon>
    </lineage>
</organism>
<dbReference type="InterPro" id="IPR002347">
    <property type="entry name" value="SDR_fam"/>
</dbReference>
<dbReference type="PANTHER" id="PTHR42898:SF6">
    <property type="entry name" value="NADP-DEPENDENT MANNITOL DEHYDROGENASE"/>
    <property type="match status" value="1"/>
</dbReference>
<proteinExistence type="inferred from homology"/>
<dbReference type="PRINTS" id="PR00081">
    <property type="entry name" value="GDHRDH"/>
</dbReference>
<dbReference type="PRINTS" id="PR00080">
    <property type="entry name" value="SDRFAMILY"/>
</dbReference>
<dbReference type="Pfam" id="PF13561">
    <property type="entry name" value="adh_short_C2"/>
    <property type="match status" value="1"/>
</dbReference>
<dbReference type="InterPro" id="IPR045000">
    <property type="entry name" value="TR"/>
</dbReference>
<keyword evidence="2" id="KW-0560">Oxidoreductase</keyword>
<dbReference type="Gene3D" id="3.40.50.720">
    <property type="entry name" value="NAD(P)-binding Rossmann-like Domain"/>
    <property type="match status" value="1"/>
</dbReference>
<evidence type="ECO:0000313" key="3">
    <source>
        <dbReference type="EMBL" id="TCS98185.1"/>
    </source>
</evidence>
<evidence type="ECO:0000256" key="1">
    <source>
        <dbReference type="ARBA" id="ARBA00006484"/>
    </source>
</evidence>
<dbReference type="PANTHER" id="PTHR42898">
    <property type="entry name" value="TROPINONE REDUCTASE"/>
    <property type="match status" value="1"/>
</dbReference>
<dbReference type="AlphaFoldDB" id="A0A4S3KWX5"/>
<dbReference type="FunFam" id="3.40.50.720:FF:000084">
    <property type="entry name" value="Short-chain dehydrogenase reductase"/>
    <property type="match status" value="1"/>
</dbReference>
<gene>
    <name evidence="3" type="ORF">EDC25_10938</name>
</gene>
<dbReference type="NCBIfam" id="NF006693">
    <property type="entry name" value="PRK09242.1"/>
    <property type="match status" value="1"/>
</dbReference>